<keyword evidence="8" id="KW-1185">Reference proteome</keyword>
<organism evidence="7 8">
    <name type="scientific">Azospirillum formosense</name>
    <dbReference type="NCBI Taxonomy" id="861533"/>
    <lineage>
        <taxon>Bacteria</taxon>
        <taxon>Pseudomonadati</taxon>
        <taxon>Pseudomonadota</taxon>
        <taxon>Alphaproteobacteria</taxon>
        <taxon>Rhodospirillales</taxon>
        <taxon>Azospirillaceae</taxon>
        <taxon>Azospirillum</taxon>
    </lineage>
</organism>
<dbReference type="PANTHER" id="PTHR46743">
    <property type="entry name" value="TEICHOIC ACIDS EXPORT ATP-BINDING PROTEIN TAGH"/>
    <property type="match status" value="1"/>
</dbReference>
<proteinExistence type="inferred from homology"/>
<name>A0ABX2KZ85_9PROT</name>
<evidence type="ECO:0000313" key="7">
    <source>
        <dbReference type="EMBL" id="NUB21971.1"/>
    </source>
</evidence>
<dbReference type="InterPro" id="IPR015860">
    <property type="entry name" value="ABC_transpr_TagH-like"/>
</dbReference>
<accession>A0ABX2KZ85</accession>
<keyword evidence="2" id="KW-0813">Transport</keyword>
<evidence type="ECO:0000256" key="1">
    <source>
        <dbReference type="ARBA" id="ARBA00005417"/>
    </source>
</evidence>
<dbReference type="EMBL" id="WHOR01000226">
    <property type="protein sequence ID" value="NUB21971.1"/>
    <property type="molecule type" value="Genomic_DNA"/>
</dbReference>
<feature type="compositionally biased region" description="Basic residues" evidence="5">
    <location>
        <begin position="16"/>
        <end position="41"/>
    </location>
</feature>
<dbReference type="InterPro" id="IPR003439">
    <property type="entry name" value="ABC_transporter-like_ATP-bd"/>
</dbReference>
<dbReference type="Gene3D" id="3.40.50.300">
    <property type="entry name" value="P-loop containing nucleotide triphosphate hydrolases"/>
    <property type="match status" value="1"/>
</dbReference>
<gene>
    <name evidence="7" type="ORF">GBZ26_22630</name>
</gene>
<protein>
    <submittedName>
        <fullName evidence="7">ATP-binding cassette domain-containing protein</fullName>
    </submittedName>
</protein>
<dbReference type="InterPro" id="IPR050683">
    <property type="entry name" value="Bact_Polysacc_Export_ATP-bd"/>
</dbReference>
<evidence type="ECO:0000313" key="8">
    <source>
        <dbReference type="Proteomes" id="UP000639419"/>
    </source>
</evidence>
<dbReference type="CDD" id="cd03220">
    <property type="entry name" value="ABC_KpsT_Wzt"/>
    <property type="match status" value="1"/>
</dbReference>
<feature type="region of interest" description="Disordered" evidence="5">
    <location>
        <begin position="1"/>
        <end position="63"/>
    </location>
</feature>
<dbReference type="SMART" id="SM00382">
    <property type="entry name" value="AAA"/>
    <property type="match status" value="1"/>
</dbReference>
<keyword evidence="3" id="KW-0547">Nucleotide-binding</keyword>
<evidence type="ECO:0000256" key="2">
    <source>
        <dbReference type="ARBA" id="ARBA00022448"/>
    </source>
</evidence>
<keyword evidence="4 7" id="KW-0067">ATP-binding</keyword>
<dbReference type="GO" id="GO:0005524">
    <property type="term" value="F:ATP binding"/>
    <property type="evidence" value="ECO:0007669"/>
    <property type="project" value="UniProtKB-KW"/>
</dbReference>
<dbReference type="InterPro" id="IPR027417">
    <property type="entry name" value="P-loop_NTPase"/>
</dbReference>
<dbReference type="Pfam" id="PF00005">
    <property type="entry name" value="ABC_tran"/>
    <property type="match status" value="1"/>
</dbReference>
<feature type="domain" description="ABC transporter" evidence="6">
    <location>
        <begin position="73"/>
        <end position="314"/>
    </location>
</feature>
<evidence type="ECO:0000256" key="5">
    <source>
        <dbReference type="SAM" id="MobiDB-lite"/>
    </source>
</evidence>
<evidence type="ECO:0000256" key="3">
    <source>
        <dbReference type="ARBA" id="ARBA00022741"/>
    </source>
</evidence>
<dbReference type="PROSITE" id="PS50893">
    <property type="entry name" value="ABC_TRANSPORTER_2"/>
    <property type="match status" value="1"/>
</dbReference>
<dbReference type="SUPFAM" id="SSF52540">
    <property type="entry name" value="P-loop containing nucleoside triphosphate hydrolases"/>
    <property type="match status" value="1"/>
</dbReference>
<evidence type="ECO:0000256" key="4">
    <source>
        <dbReference type="ARBA" id="ARBA00022840"/>
    </source>
</evidence>
<comment type="similarity">
    <text evidence="1">Belongs to the ABC transporter superfamily.</text>
</comment>
<sequence>MPAPGPLSRGVPRSLPRVHRTGRAAGRRCRHVRRGCRHRNRGRDLCDGKPVRSAGGADMSQGIGEADGRETAIIAEDLSKRFKIYRNPSDRVRDWMDGGRNLRCDETWALRDISFRVARGQCVGIIGANGSGKSTLLKVLSGILQPTTGRVAVAGRVLALLELGAGFNPELTGRRNVLTSARLLGFPEGYAAARMAEIEAFADIGESFDDPVRTYSSGMFVRLAFSTFIHLEPDIFVVDEALSVGDGPFQQKCITAMRRFRERGTTMLLVSHDLSLMQEMCDWGLLLRDGRVEAMGAMDMVVSRYTKGGDPAHLPEAEAPRGPAKPEVEARLAAITDGGPAGGGASADGLAITGAGIVDGTGTPRLHCRIGETLTAEVAVRTDVEPARLRVALVDRFDRVISGVTRPIEPDSRLVLAHIPFRVSPGEYLVRITLESAGTGPEAVCTRDLGPVVVYWDKLWMPFYSLVGLDNGFQVQDVHGNDAGRP</sequence>
<dbReference type="Proteomes" id="UP000639419">
    <property type="component" value="Unassembled WGS sequence"/>
</dbReference>
<dbReference type="InterPro" id="IPR017871">
    <property type="entry name" value="ABC_transporter-like_CS"/>
</dbReference>
<reference evidence="7 8" key="1">
    <citation type="submission" date="2019-10" db="EMBL/GenBank/DDBJ databases">
        <title>Genome sequence of Azospirillum formosense CC-Nfb-7.</title>
        <authorList>
            <person name="Ambrosini A."/>
            <person name="Sant'Anna F.H."/>
            <person name="Cassan F.D."/>
            <person name="Souza E.M."/>
            <person name="Passaglia L.M.P."/>
        </authorList>
    </citation>
    <scope>NUCLEOTIDE SEQUENCE [LARGE SCALE GENOMIC DNA]</scope>
    <source>
        <strain evidence="7 8">CC-NFb-7</strain>
    </source>
</reference>
<dbReference type="InterPro" id="IPR003593">
    <property type="entry name" value="AAA+_ATPase"/>
</dbReference>
<dbReference type="PROSITE" id="PS00211">
    <property type="entry name" value="ABC_TRANSPORTER_1"/>
    <property type="match status" value="1"/>
</dbReference>
<evidence type="ECO:0000259" key="6">
    <source>
        <dbReference type="PROSITE" id="PS50893"/>
    </source>
</evidence>
<dbReference type="PANTHER" id="PTHR46743:SF2">
    <property type="entry name" value="TEICHOIC ACIDS EXPORT ATP-BINDING PROTEIN TAGH"/>
    <property type="match status" value="1"/>
</dbReference>
<comment type="caution">
    <text evidence="7">The sequence shown here is derived from an EMBL/GenBank/DDBJ whole genome shotgun (WGS) entry which is preliminary data.</text>
</comment>